<dbReference type="SUPFAM" id="SSF55781">
    <property type="entry name" value="GAF domain-like"/>
    <property type="match status" value="1"/>
</dbReference>
<dbReference type="KEGG" id="haa:A5892_12250"/>
<evidence type="ECO:0000313" key="6">
    <source>
        <dbReference type="Proteomes" id="UP000077875"/>
    </source>
</evidence>
<proteinExistence type="predicted"/>
<keyword evidence="1" id="KW-0805">Transcription regulation</keyword>
<sequence length="257" mass="28216">MSEAVTGKGRARGIDRIIGLCDCLHRVGRPVSVRELVELTQAPRSSVYEQVATLLEAGWLEERTDGLLFFGRKMHYFGADYLRHDDFIARARRVLVELTAEHAETSQLCMLEGDKYVVALSEMPTRPFAISSEVGMATPIPWTASGRVLLEGYDAAQLHAFVPEQDFILPNGERIRLADFAADISRAASQGYAVTRGLVDGFACCIAVPIRDLQGKVKATICFTVGNDIDDQRLAMLVEVLSEAGRRLSEVSVSGAR</sequence>
<keyword evidence="2" id="KW-0238">DNA-binding</keyword>
<dbReference type="InterPro" id="IPR036388">
    <property type="entry name" value="WH-like_DNA-bd_sf"/>
</dbReference>
<evidence type="ECO:0000259" key="4">
    <source>
        <dbReference type="PROSITE" id="PS51078"/>
    </source>
</evidence>
<dbReference type="Pfam" id="PF01614">
    <property type="entry name" value="IclR_C"/>
    <property type="match status" value="1"/>
</dbReference>
<dbReference type="Gene3D" id="1.10.10.10">
    <property type="entry name" value="Winged helix-like DNA-binding domain superfamily/Winged helix DNA-binding domain"/>
    <property type="match status" value="1"/>
</dbReference>
<organism evidence="5 6">
    <name type="scientific">Halotalea alkalilenta</name>
    <dbReference type="NCBI Taxonomy" id="376489"/>
    <lineage>
        <taxon>Bacteria</taxon>
        <taxon>Pseudomonadati</taxon>
        <taxon>Pseudomonadota</taxon>
        <taxon>Gammaproteobacteria</taxon>
        <taxon>Oceanospirillales</taxon>
        <taxon>Halomonadaceae</taxon>
        <taxon>Halotalea</taxon>
    </lineage>
</organism>
<name>A0A172YFU5_9GAMM</name>
<dbReference type="InterPro" id="IPR029016">
    <property type="entry name" value="GAF-like_dom_sf"/>
</dbReference>
<evidence type="ECO:0000256" key="1">
    <source>
        <dbReference type="ARBA" id="ARBA00023015"/>
    </source>
</evidence>
<dbReference type="Gene3D" id="3.30.450.40">
    <property type="match status" value="1"/>
</dbReference>
<dbReference type="RefSeq" id="WP_064123043.1">
    <property type="nucleotide sequence ID" value="NZ_CP015243.1"/>
</dbReference>
<dbReference type="EMBL" id="CP015243">
    <property type="protein sequence ID" value="ANF58141.1"/>
    <property type="molecule type" value="Genomic_DNA"/>
</dbReference>
<dbReference type="Pfam" id="PF09339">
    <property type="entry name" value="HTH_IclR"/>
    <property type="match status" value="1"/>
</dbReference>
<dbReference type="SUPFAM" id="SSF46785">
    <property type="entry name" value="Winged helix' DNA-binding domain"/>
    <property type="match status" value="1"/>
</dbReference>
<dbReference type="PANTHER" id="PTHR30136:SF35">
    <property type="entry name" value="HTH-TYPE TRANSCRIPTIONAL REGULATOR RV1719"/>
    <property type="match status" value="1"/>
</dbReference>
<dbReference type="InterPro" id="IPR050707">
    <property type="entry name" value="HTH_MetabolicPath_Reg"/>
</dbReference>
<dbReference type="InterPro" id="IPR005471">
    <property type="entry name" value="Tscrpt_reg_IclR_N"/>
</dbReference>
<evidence type="ECO:0000256" key="2">
    <source>
        <dbReference type="ARBA" id="ARBA00023125"/>
    </source>
</evidence>
<feature type="domain" description="IclR-ED" evidence="4">
    <location>
        <begin position="73"/>
        <end position="254"/>
    </location>
</feature>
<dbReference type="PROSITE" id="PS51078">
    <property type="entry name" value="ICLR_ED"/>
    <property type="match status" value="1"/>
</dbReference>
<keyword evidence="3" id="KW-0804">Transcription</keyword>
<dbReference type="GO" id="GO:0003700">
    <property type="term" value="F:DNA-binding transcription factor activity"/>
    <property type="evidence" value="ECO:0007669"/>
    <property type="project" value="TreeGrafter"/>
</dbReference>
<dbReference type="GO" id="GO:0045892">
    <property type="term" value="P:negative regulation of DNA-templated transcription"/>
    <property type="evidence" value="ECO:0007669"/>
    <property type="project" value="TreeGrafter"/>
</dbReference>
<reference evidence="5 6" key="1">
    <citation type="submission" date="2016-04" db="EMBL/GenBank/DDBJ databases">
        <title>Complete Genome Sequence of Halotalea alkalilenta IHB B 13600.</title>
        <authorList>
            <person name="Swarnkar M.K."/>
            <person name="Sharma A."/>
            <person name="Kaushal K."/>
            <person name="Soni R."/>
            <person name="Rana S."/>
            <person name="Singh A.K."/>
            <person name="Gulati A."/>
        </authorList>
    </citation>
    <scope>NUCLEOTIDE SEQUENCE [LARGE SCALE GENOMIC DNA]</scope>
    <source>
        <strain evidence="5 6">IHB B 13600</strain>
    </source>
</reference>
<dbReference type="GO" id="GO:0003677">
    <property type="term" value="F:DNA binding"/>
    <property type="evidence" value="ECO:0007669"/>
    <property type="project" value="UniProtKB-KW"/>
</dbReference>
<dbReference type="AlphaFoldDB" id="A0A172YFU5"/>
<gene>
    <name evidence="5" type="ORF">A5892_12250</name>
</gene>
<keyword evidence="6" id="KW-1185">Reference proteome</keyword>
<dbReference type="PANTHER" id="PTHR30136">
    <property type="entry name" value="HELIX-TURN-HELIX TRANSCRIPTIONAL REGULATOR, ICLR FAMILY"/>
    <property type="match status" value="1"/>
</dbReference>
<dbReference type="SMART" id="SM00346">
    <property type="entry name" value="HTH_ICLR"/>
    <property type="match status" value="1"/>
</dbReference>
<protein>
    <submittedName>
        <fullName evidence="5">IclR family transcriptional regulator</fullName>
    </submittedName>
</protein>
<evidence type="ECO:0000313" key="5">
    <source>
        <dbReference type="EMBL" id="ANF58141.1"/>
    </source>
</evidence>
<evidence type="ECO:0000256" key="3">
    <source>
        <dbReference type="ARBA" id="ARBA00023163"/>
    </source>
</evidence>
<dbReference type="Proteomes" id="UP000077875">
    <property type="component" value="Chromosome"/>
</dbReference>
<accession>A0A172YFU5</accession>
<dbReference type="STRING" id="376489.A5892_12250"/>
<dbReference type="InterPro" id="IPR014757">
    <property type="entry name" value="Tscrpt_reg_IclR_C"/>
</dbReference>
<dbReference type="InterPro" id="IPR036390">
    <property type="entry name" value="WH_DNA-bd_sf"/>
</dbReference>